<evidence type="ECO:0000256" key="4">
    <source>
        <dbReference type="PROSITE-ProRule" id="PRU00288"/>
    </source>
</evidence>
<dbReference type="Proteomes" id="UP000038010">
    <property type="component" value="Unassembled WGS sequence"/>
</dbReference>
<dbReference type="InterPro" id="IPR027267">
    <property type="entry name" value="AH/BAR_dom_sf"/>
</dbReference>
<feature type="compositionally biased region" description="Polar residues" evidence="6">
    <location>
        <begin position="538"/>
        <end position="609"/>
    </location>
</feature>
<dbReference type="STRING" id="1664694.A0A0N0NRR7"/>
<dbReference type="InterPro" id="IPR011993">
    <property type="entry name" value="PH-like_dom_sf"/>
</dbReference>
<keyword evidence="2 4" id="KW-0863">Zinc-finger</keyword>
<keyword evidence="3 5" id="KW-0862">Zinc</keyword>
<feature type="region of interest" description="Disordered" evidence="6">
    <location>
        <begin position="520"/>
        <end position="614"/>
    </location>
</feature>
<comment type="caution">
    <text evidence="9">The sequence shown here is derived from an EMBL/GenBank/DDBJ whole genome shotgun (WGS) entry which is preliminary data.</text>
</comment>
<dbReference type="VEuPathDB" id="FungiDB:AB675_790"/>
<sequence>MGNVSSRIDEGSLVYIRDQSRLTLSSLTISNGRRKAIIQIGPNAFPATRFNARRDSTDDTPVPFIQDPESSTFQFLPRVDLEDDLDFRFTFVARQTSTPTAGQAPGVIAGPTDTNIAGLTFAYAPNARELDTLVTREFHADPNLHKNSNVQFIGDFSTNGSPSIEFEWTWRWKPPKPNTDKGGGWRHSCSFLEYDSRAHRLNTLASFAFWVHKPAASVVPTPLASPAIDLVVPVHRGGQRLASSQSYQSTASDTEDFIPPPSPHALSTEFSPTSQPTPMPVPIIDVLCQRPGEDMSNVEDGPVFRATMKSLEQKTGNMRVQIKKVLKGAEAAHQAQVECNARMKAFLGALQDASGSNASAFKPALDHYFTKIAQQLLDYEVQNATLLQRQIIEPVSRLYNNDIKAADQKKKDFDEESKDYYAYLSRYLGQKTDSLKEKKRVESDSKYQSKKKNFELKRFDYSSFMQDLHGGRKDQELLSQLTKYADSQTKSFLKTSAKVQTLTPQLDALVKEVSATDKDYKLQRTEREEKRRNLEKNSTTSPDTDTMQQVVSHPSSAPSQNGQAGYTSDTDLSRADSTSSQFAARTAKTLSPSNSMHAGNNALSTSPGPTTAAATTNKFKGIRDLEERDMSNASTLVSSGGQKKEGLLWALSKPGSHIDPKGINKQAWHKFWIVLDQGKLSEYSNWKDRLDLHREPIDLRMASVRMARDAERRFCFEVITPHFKRVYQATSEEDMTNWINSINNALQSAVEGRSANSLSQHSTSETPTREYGSLLIGKHGSISHGHNHHGHAQHSQRPETSGVSRRVTVGARPSYIRTTSSSFEDNPSKLLEQIRKNDQGNAFCADCGSSSKVEWVSLNLAILLCIECGGIHRSLGTHVSKIRSLTLDIYSFTNDIVELLLLVGNRISNMVWEARLDPAMKPDAGSSREQRLKFITQKYVDREFVEPLQSQYSTVDDTLLTSIKKNEVQGVLQAIAQRANVNSHDRSRNTHSVLLALAAADPAYPLGTPQNPIGSPKTPPATAAAKAFPIAELLVQNGAEIPSEAPPIPLSAAAQLYIEQRTAKASSKVPGNDTLGPLPNVSGRGIVPVDGATSKLQKRGSAGSRFAGKVVGLGER</sequence>
<keyword evidence="1 5" id="KW-0479">Metal-binding</keyword>
<accession>A0A0N0NRR7</accession>
<organism evidence="9 10">
    <name type="scientific">Cyphellophora attinorum</name>
    <dbReference type="NCBI Taxonomy" id="1664694"/>
    <lineage>
        <taxon>Eukaryota</taxon>
        <taxon>Fungi</taxon>
        <taxon>Dikarya</taxon>
        <taxon>Ascomycota</taxon>
        <taxon>Pezizomycotina</taxon>
        <taxon>Eurotiomycetes</taxon>
        <taxon>Chaetothyriomycetidae</taxon>
        <taxon>Chaetothyriales</taxon>
        <taxon>Cyphellophoraceae</taxon>
        <taxon>Cyphellophora</taxon>
    </lineage>
</organism>
<dbReference type="InterPro" id="IPR037278">
    <property type="entry name" value="ARFGAP/RecO"/>
</dbReference>
<dbReference type="SMART" id="SM00105">
    <property type="entry name" value="ArfGap"/>
    <property type="match status" value="1"/>
</dbReference>
<dbReference type="PROSITE" id="PS50115">
    <property type="entry name" value="ARFGAP"/>
    <property type="match status" value="1"/>
</dbReference>
<feature type="domain" description="Arf-GAP" evidence="8">
    <location>
        <begin position="828"/>
        <end position="952"/>
    </location>
</feature>
<dbReference type="SUPFAM" id="SSF103657">
    <property type="entry name" value="BAR/IMD domain-like"/>
    <property type="match status" value="1"/>
</dbReference>
<dbReference type="Gene3D" id="1.20.1270.60">
    <property type="entry name" value="Arfaptin homology (AH) domain/BAR domain"/>
    <property type="match status" value="1"/>
</dbReference>
<dbReference type="FunFam" id="2.30.29.30:FF:000252">
    <property type="entry name" value="ARF GTPase activator (Csx2)"/>
    <property type="match status" value="1"/>
</dbReference>
<proteinExistence type="predicted"/>
<dbReference type="PROSITE" id="PS50003">
    <property type="entry name" value="PH_DOMAIN"/>
    <property type="match status" value="1"/>
</dbReference>
<feature type="region of interest" description="Disordered" evidence="6">
    <location>
        <begin position="778"/>
        <end position="806"/>
    </location>
</feature>
<dbReference type="SUPFAM" id="SSF57863">
    <property type="entry name" value="ArfGap/RecO-like zinc finger"/>
    <property type="match status" value="1"/>
</dbReference>
<dbReference type="GO" id="GO:0005768">
    <property type="term" value="C:endosome"/>
    <property type="evidence" value="ECO:0007669"/>
    <property type="project" value="TreeGrafter"/>
</dbReference>
<keyword evidence="5" id="KW-0040">ANK repeat</keyword>
<dbReference type="SUPFAM" id="SSF50729">
    <property type="entry name" value="PH domain-like"/>
    <property type="match status" value="1"/>
</dbReference>
<feature type="compositionally biased region" description="Basic and acidic residues" evidence="6">
    <location>
        <begin position="520"/>
        <end position="535"/>
    </location>
</feature>
<dbReference type="GeneID" id="28740184"/>
<dbReference type="OrthoDB" id="10266696at2759"/>
<evidence type="ECO:0000259" key="8">
    <source>
        <dbReference type="PROSITE" id="PS50115"/>
    </source>
</evidence>
<comment type="subcellular location">
    <subcellularLocation>
        <location evidence="5">Cytoplasm</location>
    </subcellularLocation>
</comment>
<dbReference type="GO" id="GO:0005802">
    <property type="term" value="C:trans-Golgi network"/>
    <property type="evidence" value="ECO:0007669"/>
    <property type="project" value="TreeGrafter"/>
</dbReference>
<dbReference type="EMBL" id="LFJN01000001">
    <property type="protein sequence ID" value="KPI45408.1"/>
    <property type="molecule type" value="Genomic_DNA"/>
</dbReference>
<keyword evidence="5" id="KW-0677">Repeat</keyword>
<dbReference type="GO" id="GO:0006891">
    <property type="term" value="P:intra-Golgi vesicle-mediated transport"/>
    <property type="evidence" value="ECO:0007669"/>
    <property type="project" value="TreeGrafter"/>
</dbReference>
<dbReference type="Pfam" id="PF01412">
    <property type="entry name" value="ArfGap"/>
    <property type="match status" value="1"/>
</dbReference>
<keyword evidence="5" id="KW-0963">Cytoplasm</keyword>
<dbReference type="Pfam" id="PF16746">
    <property type="entry name" value="BAR_3"/>
    <property type="match status" value="1"/>
</dbReference>
<dbReference type="GO" id="GO:0005096">
    <property type="term" value="F:GTPase activator activity"/>
    <property type="evidence" value="ECO:0007669"/>
    <property type="project" value="UniProtKB-KW"/>
</dbReference>
<evidence type="ECO:0000256" key="1">
    <source>
        <dbReference type="ARBA" id="ARBA00022723"/>
    </source>
</evidence>
<dbReference type="InterPro" id="IPR001849">
    <property type="entry name" value="PH_domain"/>
</dbReference>
<keyword evidence="10" id="KW-1185">Reference proteome</keyword>
<dbReference type="RefSeq" id="XP_018005371.1">
    <property type="nucleotide sequence ID" value="XM_018148315.1"/>
</dbReference>
<keyword evidence="5" id="KW-0343">GTPase activation</keyword>
<protein>
    <recommendedName>
        <fullName evidence="5">ADP-ribosylation factor GTPase-activating protein</fullName>
    </recommendedName>
</protein>
<feature type="domain" description="PH" evidence="7">
    <location>
        <begin position="641"/>
        <end position="747"/>
    </location>
</feature>
<dbReference type="FunFam" id="1.10.220.150:FF:000017">
    <property type="entry name" value="ARF GTPase activator (Csx2), putative"/>
    <property type="match status" value="1"/>
</dbReference>
<dbReference type="GO" id="GO:0008270">
    <property type="term" value="F:zinc ion binding"/>
    <property type="evidence" value="ECO:0007669"/>
    <property type="project" value="UniProtKB-KW"/>
</dbReference>
<dbReference type="PANTHER" id="PTHR23180">
    <property type="entry name" value="CENTAURIN/ARF"/>
    <property type="match status" value="1"/>
</dbReference>
<dbReference type="InterPro" id="IPR001164">
    <property type="entry name" value="ArfGAP_dom"/>
</dbReference>
<dbReference type="InterPro" id="IPR004148">
    <property type="entry name" value="BAR_dom"/>
</dbReference>
<evidence type="ECO:0000256" key="5">
    <source>
        <dbReference type="RuleBase" id="RU369028"/>
    </source>
</evidence>
<dbReference type="PANTHER" id="PTHR23180:SF160">
    <property type="entry name" value="ADP-RIBOSYLATION FACTOR GTPASE-ACTIVATING PROTEIN EFFECTOR PROTEIN 1"/>
    <property type="match status" value="1"/>
</dbReference>
<dbReference type="InterPro" id="IPR045258">
    <property type="entry name" value="ACAP1/2/3-like"/>
</dbReference>
<dbReference type="Pfam" id="PF00169">
    <property type="entry name" value="PH"/>
    <property type="match status" value="1"/>
</dbReference>
<dbReference type="CDD" id="cd08204">
    <property type="entry name" value="ArfGap"/>
    <property type="match status" value="1"/>
</dbReference>
<evidence type="ECO:0000256" key="2">
    <source>
        <dbReference type="ARBA" id="ARBA00022771"/>
    </source>
</evidence>
<dbReference type="SMART" id="SM00233">
    <property type="entry name" value="PH"/>
    <property type="match status" value="1"/>
</dbReference>
<dbReference type="InterPro" id="IPR038508">
    <property type="entry name" value="ArfGAP_dom_sf"/>
</dbReference>
<dbReference type="CDD" id="cd07608">
    <property type="entry name" value="BAR_ArfGAP_fungi"/>
    <property type="match status" value="1"/>
</dbReference>
<dbReference type="Gene3D" id="2.30.29.30">
    <property type="entry name" value="Pleckstrin-homology domain (PH domain)/Phosphotyrosine-binding domain (PTB)"/>
    <property type="match status" value="1"/>
</dbReference>
<reference evidence="9 10" key="1">
    <citation type="submission" date="2015-06" db="EMBL/GenBank/DDBJ databases">
        <title>Draft genome of the ant-associated black yeast Phialophora attae CBS 131958.</title>
        <authorList>
            <person name="Moreno L.F."/>
            <person name="Stielow B.J."/>
            <person name="de Hoog S."/>
            <person name="Vicente V.A."/>
            <person name="Weiss V.A."/>
            <person name="de Vries M."/>
            <person name="Cruz L.M."/>
            <person name="Souza E.M."/>
        </authorList>
    </citation>
    <scope>NUCLEOTIDE SEQUENCE [LARGE SCALE GENOMIC DNA]</scope>
    <source>
        <strain evidence="9 10">CBS 131958</strain>
    </source>
</reference>
<feature type="compositionally biased region" description="Basic residues" evidence="6">
    <location>
        <begin position="785"/>
        <end position="794"/>
    </location>
</feature>
<feature type="region of interest" description="Disordered" evidence="6">
    <location>
        <begin position="1063"/>
        <end position="1116"/>
    </location>
</feature>
<comment type="function">
    <text evidence="5">GTPase-activating protein for the ADP ribosylation factor family.</text>
</comment>
<gene>
    <name evidence="9" type="ORF">AB675_790</name>
</gene>
<name>A0A0N0NRR7_9EURO</name>
<dbReference type="AlphaFoldDB" id="A0A0N0NRR7"/>
<evidence type="ECO:0000313" key="9">
    <source>
        <dbReference type="EMBL" id="KPI45408.1"/>
    </source>
</evidence>
<evidence type="ECO:0000256" key="6">
    <source>
        <dbReference type="SAM" id="MobiDB-lite"/>
    </source>
</evidence>
<dbReference type="Gene3D" id="1.10.220.150">
    <property type="entry name" value="Arf GTPase activating protein"/>
    <property type="match status" value="1"/>
</dbReference>
<dbReference type="FunFam" id="1.20.1270.60:FF:000051">
    <property type="entry name" value="ARF GTPase activator (Csx2)"/>
    <property type="match status" value="1"/>
</dbReference>
<evidence type="ECO:0000259" key="7">
    <source>
        <dbReference type="PROSITE" id="PS50003"/>
    </source>
</evidence>
<evidence type="ECO:0000256" key="3">
    <source>
        <dbReference type="ARBA" id="ARBA00022833"/>
    </source>
</evidence>
<evidence type="ECO:0000313" key="10">
    <source>
        <dbReference type="Proteomes" id="UP000038010"/>
    </source>
</evidence>